<dbReference type="Proteomes" id="UP001187192">
    <property type="component" value="Unassembled WGS sequence"/>
</dbReference>
<protein>
    <submittedName>
        <fullName evidence="2">Uncharacterized protein</fullName>
    </submittedName>
</protein>
<feature type="compositionally biased region" description="Basic and acidic residues" evidence="1">
    <location>
        <begin position="8"/>
        <end position="24"/>
    </location>
</feature>
<comment type="caution">
    <text evidence="2">The sequence shown here is derived from an EMBL/GenBank/DDBJ whole genome shotgun (WGS) entry which is preliminary data.</text>
</comment>
<accession>A0AA88CLR1</accession>
<proteinExistence type="predicted"/>
<feature type="compositionally biased region" description="Basic and acidic residues" evidence="1">
    <location>
        <begin position="58"/>
        <end position="68"/>
    </location>
</feature>
<keyword evidence="3" id="KW-1185">Reference proteome</keyword>
<sequence length="68" mass="7538">MNGHGSAPHHEDDDHGSRNAQRDVHAMLARAVVAATIGRRNRQRDPVPMHNSSLPGRMRVEEILNGHT</sequence>
<evidence type="ECO:0000256" key="1">
    <source>
        <dbReference type="SAM" id="MobiDB-lite"/>
    </source>
</evidence>
<reference evidence="2" key="1">
    <citation type="submission" date="2023-07" db="EMBL/GenBank/DDBJ databases">
        <title>draft genome sequence of fig (Ficus carica).</title>
        <authorList>
            <person name="Takahashi T."/>
            <person name="Nishimura K."/>
        </authorList>
    </citation>
    <scope>NUCLEOTIDE SEQUENCE</scope>
</reference>
<gene>
    <name evidence="2" type="ORF">TIFTF001_047797</name>
</gene>
<feature type="region of interest" description="Disordered" evidence="1">
    <location>
        <begin position="1"/>
        <end position="24"/>
    </location>
</feature>
<dbReference type="AlphaFoldDB" id="A0AA88CLR1"/>
<dbReference type="EMBL" id="BTGU01005632">
    <property type="protein sequence ID" value="GMN26318.1"/>
    <property type="molecule type" value="Genomic_DNA"/>
</dbReference>
<organism evidence="2 3">
    <name type="scientific">Ficus carica</name>
    <name type="common">Common fig</name>
    <dbReference type="NCBI Taxonomy" id="3494"/>
    <lineage>
        <taxon>Eukaryota</taxon>
        <taxon>Viridiplantae</taxon>
        <taxon>Streptophyta</taxon>
        <taxon>Embryophyta</taxon>
        <taxon>Tracheophyta</taxon>
        <taxon>Spermatophyta</taxon>
        <taxon>Magnoliopsida</taxon>
        <taxon>eudicotyledons</taxon>
        <taxon>Gunneridae</taxon>
        <taxon>Pentapetalae</taxon>
        <taxon>rosids</taxon>
        <taxon>fabids</taxon>
        <taxon>Rosales</taxon>
        <taxon>Moraceae</taxon>
        <taxon>Ficeae</taxon>
        <taxon>Ficus</taxon>
    </lineage>
</organism>
<evidence type="ECO:0000313" key="3">
    <source>
        <dbReference type="Proteomes" id="UP001187192"/>
    </source>
</evidence>
<feature type="region of interest" description="Disordered" evidence="1">
    <location>
        <begin position="36"/>
        <end position="68"/>
    </location>
</feature>
<evidence type="ECO:0000313" key="2">
    <source>
        <dbReference type="EMBL" id="GMN26318.1"/>
    </source>
</evidence>
<name>A0AA88CLR1_FICCA</name>